<keyword evidence="3" id="KW-1185">Reference proteome</keyword>
<evidence type="ECO:0000259" key="1">
    <source>
        <dbReference type="Pfam" id="PF04783"/>
    </source>
</evidence>
<protein>
    <recommendedName>
        <fullName evidence="1">DUF630 domain-containing protein</fullName>
    </recommendedName>
</protein>
<dbReference type="InterPro" id="IPR015915">
    <property type="entry name" value="Kelch-typ_b-propeller"/>
</dbReference>
<dbReference type="Proteomes" id="UP001227230">
    <property type="component" value="Chromosome 16"/>
</dbReference>
<name>A0ABY9DF55_VITVI</name>
<dbReference type="PANTHER" id="PTHR46407">
    <property type="entry name" value="OS02G0208700 PROTEIN"/>
    <property type="match status" value="1"/>
</dbReference>
<feature type="domain" description="DUF630" evidence="1">
    <location>
        <begin position="24"/>
        <end position="71"/>
    </location>
</feature>
<reference evidence="2 3" key="1">
    <citation type="journal article" date="2023" name="Hortic Res">
        <title>The complete reference genome for grapevine (Vitis vinifera L.) genetics and breeding.</title>
        <authorList>
            <person name="Shi X."/>
            <person name="Cao S."/>
            <person name="Wang X."/>
            <person name="Huang S."/>
            <person name="Wang Y."/>
            <person name="Liu Z."/>
            <person name="Liu W."/>
            <person name="Leng X."/>
            <person name="Peng Y."/>
            <person name="Wang N."/>
            <person name="Wang Y."/>
            <person name="Ma Z."/>
            <person name="Xu X."/>
            <person name="Zhang F."/>
            <person name="Xue H."/>
            <person name="Zhong H."/>
            <person name="Wang Y."/>
            <person name="Zhang K."/>
            <person name="Velt A."/>
            <person name="Avia K."/>
            <person name="Holtgrawe D."/>
            <person name="Grimplet J."/>
            <person name="Matus J.T."/>
            <person name="Ware D."/>
            <person name="Wu X."/>
            <person name="Wang H."/>
            <person name="Liu C."/>
            <person name="Fang Y."/>
            <person name="Rustenholz C."/>
            <person name="Cheng Z."/>
            <person name="Xiao H."/>
            <person name="Zhou Y."/>
        </authorList>
    </citation>
    <scope>NUCLEOTIDE SEQUENCE [LARGE SCALE GENOMIC DNA]</scope>
    <source>
        <strain evidence="3">cv. Pinot noir / PN40024</strain>
        <tissue evidence="2">Leaf</tissue>
    </source>
</reference>
<dbReference type="PANTHER" id="PTHR46407:SF3">
    <property type="entry name" value="OS02G0208700 PROTEIN"/>
    <property type="match status" value="1"/>
</dbReference>
<proteinExistence type="predicted"/>
<evidence type="ECO:0000313" key="2">
    <source>
        <dbReference type="EMBL" id="WKA06394.1"/>
    </source>
</evidence>
<dbReference type="Pfam" id="PF04783">
    <property type="entry name" value="DUF630"/>
    <property type="match status" value="1"/>
</dbReference>
<gene>
    <name evidence="2" type="ORF">VitviT2T_024295</name>
</gene>
<sequence length="199" mass="22758">MGTSGFRYRKRITHGRKIGCVVTRCTASKLDNENTVQWCKEWCRLMEEAIYTRHHFVVAHADYCHSLCITGWYARPVFAMAQARIMPNRSSGGMKCPMLVYRVTLLDPETGNWSELPSVPGFSDGLPMFWQLVGVESELGVVGGWDPDTWEIWSCVFIYNFVSATWRCMSRVGNDGEKKALRSALVYDVAKNKWAMQVR</sequence>
<evidence type="ECO:0000313" key="3">
    <source>
        <dbReference type="Proteomes" id="UP001227230"/>
    </source>
</evidence>
<dbReference type="EMBL" id="CP126663">
    <property type="protein sequence ID" value="WKA06394.1"/>
    <property type="molecule type" value="Genomic_DNA"/>
</dbReference>
<dbReference type="Gene3D" id="2.120.10.80">
    <property type="entry name" value="Kelch-type beta propeller"/>
    <property type="match status" value="1"/>
</dbReference>
<accession>A0ABY9DF55</accession>
<dbReference type="InterPro" id="IPR006868">
    <property type="entry name" value="DUF630"/>
</dbReference>
<dbReference type="InterPro" id="IPR044595">
    <property type="entry name" value="KMD1-4"/>
</dbReference>
<dbReference type="SUPFAM" id="SSF117281">
    <property type="entry name" value="Kelch motif"/>
    <property type="match status" value="1"/>
</dbReference>
<organism evidence="2 3">
    <name type="scientific">Vitis vinifera</name>
    <name type="common">Grape</name>
    <dbReference type="NCBI Taxonomy" id="29760"/>
    <lineage>
        <taxon>Eukaryota</taxon>
        <taxon>Viridiplantae</taxon>
        <taxon>Streptophyta</taxon>
        <taxon>Embryophyta</taxon>
        <taxon>Tracheophyta</taxon>
        <taxon>Spermatophyta</taxon>
        <taxon>Magnoliopsida</taxon>
        <taxon>eudicotyledons</taxon>
        <taxon>Gunneridae</taxon>
        <taxon>Pentapetalae</taxon>
        <taxon>rosids</taxon>
        <taxon>Vitales</taxon>
        <taxon>Vitaceae</taxon>
        <taxon>Viteae</taxon>
        <taxon>Vitis</taxon>
    </lineage>
</organism>